<protein>
    <submittedName>
        <fullName evidence="1">Uncharacterized protein</fullName>
    </submittedName>
</protein>
<proteinExistence type="predicted"/>
<sequence length="65" mass="7628">MDSMLTKGCQYISNINRMMGSNQICLFYSMANEPSRMISRRQMFQIAHFLGFLLLDISKLTQWLC</sequence>
<accession>A0A2P2J2V5</accession>
<reference evidence="1" key="1">
    <citation type="submission" date="2018-02" db="EMBL/GenBank/DDBJ databases">
        <title>Rhizophora mucronata_Transcriptome.</title>
        <authorList>
            <person name="Meera S.P."/>
            <person name="Sreeshan A."/>
            <person name="Augustine A."/>
        </authorList>
    </citation>
    <scope>NUCLEOTIDE SEQUENCE</scope>
    <source>
        <tissue evidence="1">Leaf</tissue>
    </source>
</reference>
<organism evidence="1">
    <name type="scientific">Rhizophora mucronata</name>
    <name type="common">Asiatic mangrove</name>
    <dbReference type="NCBI Taxonomy" id="61149"/>
    <lineage>
        <taxon>Eukaryota</taxon>
        <taxon>Viridiplantae</taxon>
        <taxon>Streptophyta</taxon>
        <taxon>Embryophyta</taxon>
        <taxon>Tracheophyta</taxon>
        <taxon>Spermatophyta</taxon>
        <taxon>Magnoliopsida</taxon>
        <taxon>eudicotyledons</taxon>
        <taxon>Gunneridae</taxon>
        <taxon>Pentapetalae</taxon>
        <taxon>rosids</taxon>
        <taxon>fabids</taxon>
        <taxon>Malpighiales</taxon>
        <taxon>Rhizophoraceae</taxon>
        <taxon>Rhizophora</taxon>
    </lineage>
</organism>
<evidence type="ECO:0000313" key="1">
    <source>
        <dbReference type="EMBL" id="MBW87793.1"/>
    </source>
</evidence>
<dbReference type="EMBL" id="GGEC01007310">
    <property type="protein sequence ID" value="MBW87793.1"/>
    <property type="molecule type" value="Transcribed_RNA"/>
</dbReference>
<name>A0A2P2J2V5_RHIMU</name>
<dbReference type="AlphaFoldDB" id="A0A2P2J2V5"/>